<feature type="region of interest" description="Disordered" evidence="1">
    <location>
        <begin position="1"/>
        <end position="63"/>
    </location>
</feature>
<evidence type="ECO:0000256" key="1">
    <source>
        <dbReference type="SAM" id="MobiDB-lite"/>
    </source>
</evidence>
<name>A0A1Q5TMJ2_9EURO</name>
<keyword evidence="3" id="KW-1185">Reference proteome</keyword>
<evidence type="ECO:0000313" key="3">
    <source>
        <dbReference type="Proteomes" id="UP000186955"/>
    </source>
</evidence>
<comment type="caution">
    <text evidence="2">The sequence shown here is derived from an EMBL/GenBank/DDBJ whole genome shotgun (WGS) entry which is preliminary data.</text>
</comment>
<dbReference type="EMBL" id="MNBE01000639">
    <property type="protein sequence ID" value="OKP01437.1"/>
    <property type="molecule type" value="Genomic_DNA"/>
</dbReference>
<dbReference type="AlphaFoldDB" id="A0A1Q5TMJ2"/>
<sequence>MPRPRREAPATSERKRRALSSDEAEQSSSSKRAKEPGSEPVETSGDEEEQAAPPTSLQQAQAQVLTPYPNMGIGMGFNPLSNDLPGDFRLSPFPNSSLFLKKGPTTDPDPEPFVPFNSGGPGTETPVQGEKIELPGTRGPLTDPTVGRDIILERLDLDVSYVELYKRGARKPTRPQRQPRWQHPGDEPLVDPLKFPTGWNSNEPDLDPDDYDAQIARCDERIQDNINPHFFEVRKREYMDVKHAVEKWMQGEPKSLSRATYERLDTLKFIKKAIDGGHDPLAEKENVDAILNAYRTGKLEWIPDLVTYWSNGKQLCEPRRFDWDEFEVINKANSGHKSFWVEGYKFHVRFPGYRYYSELEFLHDTGASDMSIFEDDIQGIMGPGGYDFPFLKVAGYVKITGAGHEETPLNTTIVPLVAIEATIVTEEEDPAKERLRMTLWTRAWTTVNKGRANLSLGNYRVDGPWLRHRLYMGSAPDGTDQIHAANFKGDLALKRVHPRNTPGLVNDPPPILPTPGTFISVTGRRDKVPLPNLGSVKRFGRPVFTDV</sequence>
<organism evidence="2 3">
    <name type="scientific">Penicillium subrubescens</name>
    <dbReference type="NCBI Taxonomy" id="1316194"/>
    <lineage>
        <taxon>Eukaryota</taxon>
        <taxon>Fungi</taxon>
        <taxon>Dikarya</taxon>
        <taxon>Ascomycota</taxon>
        <taxon>Pezizomycotina</taxon>
        <taxon>Eurotiomycetes</taxon>
        <taxon>Eurotiomycetidae</taxon>
        <taxon>Eurotiales</taxon>
        <taxon>Aspergillaceae</taxon>
        <taxon>Penicillium</taxon>
    </lineage>
</organism>
<protein>
    <submittedName>
        <fullName evidence="2">Uncharacterized protein</fullName>
    </submittedName>
</protein>
<feature type="region of interest" description="Disordered" evidence="1">
    <location>
        <begin position="170"/>
        <end position="191"/>
    </location>
</feature>
<dbReference type="Proteomes" id="UP000186955">
    <property type="component" value="Unassembled WGS sequence"/>
</dbReference>
<dbReference type="STRING" id="1316194.A0A1Q5TMJ2"/>
<dbReference type="OrthoDB" id="4329446at2759"/>
<feature type="compositionally biased region" description="Polar residues" evidence="1">
    <location>
        <begin position="53"/>
        <end position="63"/>
    </location>
</feature>
<accession>A0A1Q5TMJ2</accession>
<gene>
    <name evidence="2" type="ORF">PENSUB_7427</name>
</gene>
<proteinExistence type="predicted"/>
<reference evidence="2 3" key="1">
    <citation type="submission" date="2016-10" db="EMBL/GenBank/DDBJ databases">
        <title>Genome sequence of the ascomycete fungus Penicillium subrubescens.</title>
        <authorList>
            <person name="De Vries R.P."/>
            <person name="Peng M."/>
            <person name="Dilokpimol A."/>
            <person name="Hilden K."/>
            <person name="Makela M.R."/>
            <person name="Grigoriev I."/>
            <person name="Riley R."/>
            <person name="Granchi Z."/>
        </authorList>
    </citation>
    <scope>NUCLEOTIDE SEQUENCE [LARGE SCALE GENOMIC DNA]</scope>
    <source>
        <strain evidence="2 3">CBS 132785</strain>
    </source>
</reference>
<evidence type="ECO:0000313" key="2">
    <source>
        <dbReference type="EMBL" id="OKP01437.1"/>
    </source>
</evidence>